<keyword evidence="2" id="KW-1185">Reference proteome</keyword>
<protein>
    <submittedName>
        <fullName evidence="1">Uncharacterized protein</fullName>
    </submittedName>
</protein>
<gene>
    <name evidence="1" type="ORF">HK100_005634</name>
</gene>
<feature type="non-terminal residue" evidence="1">
    <location>
        <position position="65"/>
    </location>
</feature>
<evidence type="ECO:0000313" key="2">
    <source>
        <dbReference type="Proteomes" id="UP001211907"/>
    </source>
</evidence>
<reference evidence="1" key="1">
    <citation type="submission" date="2020-05" db="EMBL/GenBank/DDBJ databases">
        <title>Phylogenomic resolution of chytrid fungi.</title>
        <authorList>
            <person name="Stajich J.E."/>
            <person name="Amses K."/>
            <person name="Simmons R."/>
            <person name="Seto K."/>
            <person name="Myers J."/>
            <person name="Bonds A."/>
            <person name="Quandt C.A."/>
            <person name="Barry K."/>
            <person name="Liu P."/>
            <person name="Grigoriev I."/>
            <person name="Longcore J.E."/>
            <person name="James T.Y."/>
        </authorList>
    </citation>
    <scope>NUCLEOTIDE SEQUENCE</scope>
    <source>
        <strain evidence="1">JEL0513</strain>
    </source>
</reference>
<proteinExistence type="predicted"/>
<dbReference type="AlphaFoldDB" id="A0AAD5STN1"/>
<evidence type="ECO:0000313" key="1">
    <source>
        <dbReference type="EMBL" id="KAJ3096158.1"/>
    </source>
</evidence>
<sequence length="65" mass="7317">MKDIPADSKLTEGARQFTMYIQPIILYLSNHFEGGDVATFVNHHGKLVQSKFAKEKYTGDKNSPC</sequence>
<dbReference type="Proteomes" id="UP001211907">
    <property type="component" value="Unassembled WGS sequence"/>
</dbReference>
<dbReference type="EMBL" id="JADGJH010002625">
    <property type="protein sequence ID" value="KAJ3096158.1"/>
    <property type="molecule type" value="Genomic_DNA"/>
</dbReference>
<accession>A0AAD5STN1</accession>
<comment type="caution">
    <text evidence="1">The sequence shown here is derived from an EMBL/GenBank/DDBJ whole genome shotgun (WGS) entry which is preliminary data.</text>
</comment>
<name>A0AAD5STN1_9FUNG</name>
<organism evidence="1 2">
    <name type="scientific">Physocladia obscura</name>
    <dbReference type="NCBI Taxonomy" id="109957"/>
    <lineage>
        <taxon>Eukaryota</taxon>
        <taxon>Fungi</taxon>
        <taxon>Fungi incertae sedis</taxon>
        <taxon>Chytridiomycota</taxon>
        <taxon>Chytridiomycota incertae sedis</taxon>
        <taxon>Chytridiomycetes</taxon>
        <taxon>Chytridiales</taxon>
        <taxon>Chytriomycetaceae</taxon>
        <taxon>Physocladia</taxon>
    </lineage>
</organism>